<gene>
    <name evidence="2" type="ORF">IHE71_18980</name>
</gene>
<evidence type="ECO:0000313" key="3">
    <source>
        <dbReference type="Proteomes" id="UP000625527"/>
    </source>
</evidence>
<reference evidence="2 3" key="1">
    <citation type="submission" date="2020-10" db="EMBL/GenBank/DDBJ databases">
        <title>Myceligenerans pegani sp. nov., an endophytic actinomycete isolated from Peganum harmala L. in Xinjiang, China.</title>
        <authorList>
            <person name="Xin L."/>
        </authorList>
    </citation>
    <scope>NUCLEOTIDE SEQUENCE [LARGE SCALE GENOMIC DNA]</scope>
    <source>
        <strain evidence="2 3">TRM65318</strain>
    </source>
</reference>
<organism evidence="2 3">
    <name type="scientific">Myceligenerans pegani</name>
    <dbReference type="NCBI Taxonomy" id="2776917"/>
    <lineage>
        <taxon>Bacteria</taxon>
        <taxon>Bacillati</taxon>
        <taxon>Actinomycetota</taxon>
        <taxon>Actinomycetes</taxon>
        <taxon>Micrococcales</taxon>
        <taxon>Promicromonosporaceae</taxon>
        <taxon>Myceligenerans</taxon>
    </lineage>
</organism>
<proteinExistence type="predicted"/>
<feature type="region of interest" description="Disordered" evidence="1">
    <location>
        <begin position="1"/>
        <end position="58"/>
    </location>
</feature>
<evidence type="ECO:0000313" key="2">
    <source>
        <dbReference type="EMBL" id="MBE1877778.1"/>
    </source>
</evidence>
<accession>A0ABR9N3X4</accession>
<dbReference type="EMBL" id="JADAQT010000105">
    <property type="protein sequence ID" value="MBE1877778.1"/>
    <property type="molecule type" value="Genomic_DNA"/>
</dbReference>
<comment type="caution">
    <text evidence="2">The sequence shown here is derived from an EMBL/GenBank/DDBJ whole genome shotgun (WGS) entry which is preliminary data.</text>
</comment>
<evidence type="ECO:0000256" key="1">
    <source>
        <dbReference type="SAM" id="MobiDB-lite"/>
    </source>
</evidence>
<name>A0ABR9N3X4_9MICO</name>
<keyword evidence="3" id="KW-1185">Reference proteome</keyword>
<dbReference type="Proteomes" id="UP000625527">
    <property type="component" value="Unassembled WGS sequence"/>
</dbReference>
<dbReference type="RefSeq" id="WP_192864322.1">
    <property type="nucleotide sequence ID" value="NZ_JADAQT010000105.1"/>
</dbReference>
<protein>
    <submittedName>
        <fullName evidence="2">Uncharacterized protein</fullName>
    </submittedName>
</protein>
<feature type="compositionally biased region" description="Basic and acidic residues" evidence="1">
    <location>
        <begin position="8"/>
        <end position="47"/>
    </location>
</feature>
<sequence>MFGFTDYSEYRRNEQEITRRNEQKRRERELRETRGTRETGRGTDRRAAAARPARARWA</sequence>